<organism evidence="1">
    <name type="scientific">uncultured Anaerotruncus sp</name>
    <dbReference type="NCBI Taxonomy" id="905011"/>
    <lineage>
        <taxon>Bacteria</taxon>
        <taxon>Bacillati</taxon>
        <taxon>Bacillota</taxon>
        <taxon>Clostridia</taxon>
        <taxon>Eubacteriales</taxon>
        <taxon>Oscillospiraceae</taxon>
        <taxon>Anaerotruncus</taxon>
        <taxon>environmental samples</taxon>
    </lineage>
</organism>
<protein>
    <submittedName>
        <fullName evidence="1">Uncharacterized protein</fullName>
    </submittedName>
</protein>
<dbReference type="AlphaFoldDB" id="A0A1C6FRB6"/>
<proteinExistence type="predicted"/>
<gene>
    <name evidence="1" type="ORF">SAMEA3545359_00078</name>
</gene>
<name>A0A1C6FRB6_9FIRM</name>
<sequence length="94" mass="10577">MQYKYLTHNSVTIIFDGPPYTRGYANTVSGRAQLEADVEDFGLIDDIYTYWGDVQPDPVDDIPVPEPDTRPTIEDRMADMEEALATLMYGGEVV</sequence>
<dbReference type="EMBL" id="FMHG01000001">
    <property type="protein sequence ID" value="SCJ35420.1"/>
    <property type="molecule type" value="Genomic_DNA"/>
</dbReference>
<evidence type="ECO:0000313" key="1">
    <source>
        <dbReference type="EMBL" id="SCJ35420.1"/>
    </source>
</evidence>
<accession>A0A1C6FRB6</accession>
<reference evidence="1" key="1">
    <citation type="submission" date="2015-09" db="EMBL/GenBank/DDBJ databases">
        <authorList>
            <consortium name="Pathogen Informatics"/>
        </authorList>
    </citation>
    <scope>NUCLEOTIDE SEQUENCE</scope>
    <source>
        <strain evidence="1">2789STDY5834896</strain>
    </source>
</reference>